<evidence type="ECO:0000256" key="1">
    <source>
        <dbReference type="SAM" id="SignalP"/>
    </source>
</evidence>
<dbReference type="RefSeq" id="WP_139941035.1">
    <property type="nucleotide sequence ID" value="NZ_JBHSYP010000006.1"/>
</dbReference>
<dbReference type="OrthoDB" id="5510290at2"/>
<evidence type="ECO:0000259" key="2">
    <source>
        <dbReference type="Pfam" id="PF09832"/>
    </source>
</evidence>
<feature type="domain" description="DUF2059" evidence="2">
    <location>
        <begin position="88"/>
        <end position="141"/>
    </location>
</feature>
<dbReference type="Pfam" id="PF09832">
    <property type="entry name" value="DUF2059"/>
    <property type="match status" value="1"/>
</dbReference>
<reference evidence="4" key="1">
    <citation type="submission" date="2019-06" db="EMBL/GenBank/DDBJ databases">
        <title>The complete genome of Emcibacter congregatus ZYLT.</title>
        <authorList>
            <person name="Zhao Z."/>
        </authorList>
    </citation>
    <scope>NUCLEOTIDE SEQUENCE [LARGE SCALE GENOMIC DNA]</scope>
    <source>
        <strain evidence="4">MCCC 1A06723</strain>
    </source>
</reference>
<protein>
    <submittedName>
        <fullName evidence="3">DUF2059 domain-containing protein</fullName>
    </submittedName>
</protein>
<feature type="chain" id="PRO_5021356445" evidence="1">
    <location>
        <begin position="19"/>
        <end position="161"/>
    </location>
</feature>
<dbReference type="InterPro" id="IPR018637">
    <property type="entry name" value="DUF2059"/>
</dbReference>
<accession>A0A501PH56</accession>
<feature type="signal peptide" evidence="1">
    <location>
        <begin position="1"/>
        <end position="18"/>
    </location>
</feature>
<keyword evidence="1" id="KW-0732">Signal</keyword>
<comment type="caution">
    <text evidence="3">The sequence shown here is derived from an EMBL/GenBank/DDBJ whole genome shotgun (WGS) entry which is preliminary data.</text>
</comment>
<dbReference type="AlphaFoldDB" id="A0A501PH56"/>
<organism evidence="3 4">
    <name type="scientific">Emcibacter nanhaiensis</name>
    <dbReference type="NCBI Taxonomy" id="1505037"/>
    <lineage>
        <taxon>Bacteria</taxon>
        <taxon>Pseudomonadati</taxon>
        <taxon>Pseudomonadota</taxon>
        <taxon>Alphaproteobacteria</taxon>
        <taxon>Emcibacterales</taxon>
        <taxon>Emcibacteraceae</taxon>
        <taxon>Emcibacter</taxon>
    </lineage>
</organism>
<gene>
    <name evidence="3" type="ORF">FIV46_11300</name>
</gene>
<proteinExistence type="predicted"/>
<evidence type="ECO:0000313" key="3">
    <source>
        <dbReference type="EMBL" id="TPD59372.1"/>
    </source>
</evidence>
<dbReference type="EMBL" id="VFIY01000014">
    <property type="protein sequence ID" value="TPD59372.1"/>
    <property type="molecule type" value="Genomic_DNA"/>
</dbReference>
<name>A0A501PH56_9PROT</name>
<evidence type="ECO:0000313" key="4">
    <source>
        <dbReference type="Proteomes" id="UP000319148"/>
    </source>
</evidence>
<dbReference type="Proteomes" id="UP000319148">
    <property type="component" value="Unassembled WGS sequence"/>
</dbReference>
<keyword evidence="4" id="KW-1185">Reference proteome</keyword>
<sequence length="161" mass="18749">MRFIALILLCCFASPAFADDNTEKQKLIVQIFEETHMDQTINKSFKQLSTVLKQNLLRNAKNLTAEQIGIFSEIFEQEMIGLTDDVMAFSADFWVRNFTLEEMQSILVFYRTDAGKKSIDLMPQLMVENQQFIQNKLPGMLQNLQQKFKQRLEQQQESNPS</sequence>